<evidence type="ECO:0000256" key="3">
    <source>
        <dbReference type="ARBA" id="ARBA00022989"/>
    </source>
</evidence>
<accession>A0A9P6JV99</accession>
<evidence type="ECO:0000256" key="4">
    <source>
        <dbReference type="ARBA" id="ARBA00023136"/>
    </source>
</evidence>
<dbReference type="PANTHER" id="PTHR31465:SF1">
    <property type="entry name" value="PROTEIN RTA1-RELATED"/>
    <property type="match status" value="1"/>
</dbReference>
<organism evidence="7 8">
    <name type="scientific">Crepidotus variabilis</name>
    <dbReference type="NCBI Taxonomy" id="179855"/>
    <lineage>
        <taxon>Eukaryota</taxon>
        <taxon>Fungi</taxon>
        <taxon>Dikarya</taxon>
        <taxon>Basidiomycota</taxon>
        <taxon>Agaricomycotina</taxon>
        <taxon>Agaricomycetes</taxon>
        <taxon>Agaricomycetidae</taxon>
        <taxon>Agaricales</taxon>
        <taxon>Agaricineae</taxon>
        <taxon>Crepidotaceae</taxon>
        <taxon>Crepidotus</taxon>
    </lineage>
</organism>
<feature type="region of interest" description="Disordered" evidence="5">
    <location>
        <begin position="1"/>
        <end position="25"/>
    </location>
</feature>
<dbReference type="AlphaFoldDB" id="A0A9P6JV99"/>
<feature type="transmembrane region" description="Helical" evidence="6">
    <location>
        <begin position="36"/>
        <end position="56"/>
    </location>
</feature>
<evidence type="ECO:0000256" key="2">
    <source>
        <dbReference type="ARBA" id="ARBA00022692"/>
    </source>
</evidence>
<evidence type="ECO:0000256" key="1">
    <source>
        <dbReference type="ARBA" id="ARBA00004141"/>
    </source>
</evidence>
<keyword evidence="2 6" id="KW-0812">Transmembrane</keyword>
<feature type="transmembrane region" description="Helical" evidence="6">
    <location>
        <begin position="68"/>
        <end position="88"/>
    </location>
</feature>
<feature type="transmembrane region" description="Helical" evidence="6">
    <location>
        <begin position="178"/>
        <end position="201"/>
    </location>
</feature>
<sequence length="339" mass="37338">MFSALFSTGYAQKEQPDDTVDPFKDPKDDVLNPLRYIPNNLLTAIAVALVLIVAVLQTLSIFKWGAKWMMTMTIGAYFFALGLGLRFGLHSDPHSSGLYITQYLFVTLSPCAFIAATYVLLGRLARALDAERYLLISSRKLTTIFIISDVVTFLTQAGGGGITSSGTNPNNRIIGPKIFLAGLAAQLASFALFSAIFAVFLYRVYTKEKSLWRIDNHKPWYIRWTALAGAMVLSCIGILVRSSFRTAELSEGFGGPLTRNEALFYTLDTLPLFVAIAVYIPFWPGRFINDHPLASAVENTENTAYATTGYRIHSPESAAGTVVELEQFGQKQTSTTHMV</sequence>
<dbReference type="InterPro" id="IPR007568">
    <property type="entry name" value="RTA1"/>
</dbReference>
<protein>
    <submittedName>
        <fullName evidence="7">RTA1 like protein-domain-containing protein</fullName>
    </submittedName>
</protein>
<keyword evidence="4 6" id="KW-0472">Membrane</keyword>
<feature type="compositionally biased region" description="Polar residues" evidence="5">
    <location>
        <begin position="1"/>
        <end position="10"/>
    </location>
</feature>
<dbReference type="EMBL" id="MU157825">
    <property type="protein sequence ID" value="KAF9535202.1"/>
    <property type="molecule type" value="Genomic_DNA"/>
</dbReference>
<dbReference type="GO" id="GO:0016020">
    <property type="term" value="C:membrane"/>
    <property type="evidence" value="ECO:0007669"/>
    <property type="project" value="UniProtKB-SubCell"/>
</dbReference>
<reference evidence="7" key="1">
    <citation type="submission" date="2020-11" db="EMBL/GenBank/DDBJ databases">
        <authorList>
            <consortium name="DOE Joint Genome Institute"/>
            <person name="Ahrendt S."/>
            <person name="Riley R."/>
            <person name="Andreopoulos W."/>
            <person name="Labutti K."/>
            <person name="Pangilinan J."/>
            <person name="Ruiz-Duenas F.J."/>
            <person name="Barrasa J.M."/>
            <person name="Sanchez-Garcia M."/>
            <person name="Camarero S."/>
            <person name="Miyauchi S."/>
            <person name="Serrano A."/>
            <person name="Linde D."/>
            <person name="Babiker R."/>
            <person name="Drula E."/>
            <person name="Ayuso-Fernandez I."/>
            <person name="Pacheco R."/>
            <person name="Padilla G."/>
            <person name="Ferreira P."/>
            <person name="Barriuso J."/>
            <person name="Kellner H."/>
            <person name="Castanera R."/>
            <person name="Alfaro M."/>
            <person name="Ramirez L."/>
            <person name="Pisabarro A.G."/>
            <person name="Kuo A."/>
            <person name="Tritt A."/>
            <person name="Lipzen A."/>
            <person name="He G."/>
            <person name="Yan M."/>
            <person name="Ng V."/>
            <person name="Cullen D."/>
            <person name="Martin F."/>
            <person name="Rosso M.-N."/>
            <person name="Henrissat B."/>
            <person name="Hibbett D."/>
            <person name="Martinez A.T."/>
            <person name="Grigoriev I.V."/>
        </authorList>
    </citation>
    <scope>NUCLEOTIDE SEQUENCE</scope>
    <source>
        <strain evidence="7">CBS 506.95</strain>
    </source>
</reference>
<name>A0A9P6JV99_9AGAR</name>
<keyword evidence="3 6" id="KW-1133">Transmembrane helix</keyword>
<comment type="caution">
    <text evidence="7">The sequence shown here is derived from an EMBL/GenBank/DDBJ whole genome shotgun (WGS) entry which is preliminary data.</text>
</comment>
<evidence type="ECO:0000313" key="7">
    <source>
        <dbReference type="EMBL" id="KAF9535202.1"/>
    </source>
</evidence>
<dbReference type="PANTHER" id="PTHR31465">
    <property type="entry name" value="PROTEIN RTA1-RELATED"/>
    <property type="match status" value="1"/>
</dbReference>
<dbReference type="OrthoDB" id="3358017at2759"/>
<proteinExistence type="predicted"/>
<dbReference type="Pfam" id="PF04479">
    <property type="entry name" value="RTA1"/>
    <property type="match status" value="1"/>
</dbReference>
<feature type="transmembrane region" description="Helical" evidence="6">
    <location>
        <begin position="100"/>
        <end position="121"/>
    </location>
</feature>
<evidence type="ECO:0000256" key="5">
    <source>
        <dbReference type="SAM" id="MobiDB-lite"/>
    </source>
</evidence>
<evidence type="ECO:0000256" key="6">
    <source>
        <dbReference type="SAM" id="Phobius"/>
    </source>
</evidence>
<feature type="transmembrane region" description="Helical" evidence="6">
    <location>
        <begin position="221"/>
        <end position="242"/>
    </location>
</feature>
<keyword evidence="8" id="KW-1185">Reference proteome</keyword>
<comment type="subcellular location">
    <subcellularLocation>
        <location evidence="1">Membrane</location>
        <topology evidence="1">Multi-pass membrane protein</topology>
    </subcellularLocation>
</comment>
<evidence type="ECO:0000313" key="8">
    <source>
        <dbReference type="Proteomes" id="UP000807306"/>
    </source>
</evidence>
<feature type="transmembrane region" description="Helical" evidence="6">
    <location>
        <begin position="141"/>
        <end position="158"/>
    </location>
</feature>
<feature type="transmembrane region" description="Helical" evidence="6">
    <location>
        <begin position="262"/>
        <end position="282"/>
    </location>
</feature>
<dbReference type="Proteomes" id="UP000807306">
    <property type="component" value="Unassembled WGS sequence"/>
</dbReference>
<gene>
    <name evidence="7" type="ORF">CPB83DRAFT_754694</name>
</gene>